<dbReference type="SUPFAM" id="SSF51735">
    <property type="entry name" value="NAD(P)-binding Rossmann-fold domains"/>
    <property type="match status" value="1"/>
</dbReference>
<dbReference type="PANTHER" id="PTHR42879">
    <property type="entry name" value="3-OXOACYL-(ACYL-CARRIER-PROTEIN) REDUCTASE"/>
    <property type="match status" value="1"/>
</dbReference>
<dbReference type="InterPro" id="IPR020904">
    <property type="entry name" value="Sc_DH/Rdtase_CS"/>
</dbReference>
<organism evidence="3 4">
    <name type="scientific">Microscilla marina ATCC 23134</name>
    <dbReference type="NCBI Taxonomy" id="313606"/>
    <lineage>
        <taxon>Bacteria</taxon>
        <taxon>Pseudomonadati</taxon>
        <taxon>Bacteroidota</taxon>
        <taxon>Cytophagia</taxon>
        <taxon>Cytophagales</taxon>
        <taxon>Microscillaceae</taxon>
        <taxon>Microscilla</taxon>
    </lineage>
</organism>
<keyword evidence="4" id="KW-1185">Reference proteome</keyword>
<dbReference type="InterPro" id="IPR050259">
    <property type="entry name" value="SDR"/>
</dbReference>
<dbReference type="AlphaFoldDB" id="A1ZHV5"/>
<dbReference type="Gene3D" id="3.40.50.720">
    <property type="entry name" value="NAD(P)-binding Rossmann-like Domain"/>
    <property type="match status" value="1"/>
</dbReference>
<dbReference type="NCBIfam" id="NF009093">
    <property type="entry name" value="PRK12429.1"/>
    <property type="match status" value="1"/>
</dbReference>
<reference evidence="3 4" key="1">
    <citation type="submission" date="2007-01" db="EMBL/GenBank/DDBJ databases">
        <authorList>
            <person name="Haygood M."/>
            <person name="Podell S."/>
            <person name="Anderson C."/>
            <person name="Hopkinson B."/>
            <person name="Roe K."/>
            <person name="Barbeau K."/>
            <person name="Gaasterland T."/>
            <person name="Ferriera S."/>
            <person name="Johnson J."/>
            <person name="Kravitz S."/>
            <person name="Beeson K."/>
            <person name="Sutton G."/>
            <person name="Rogers Y.-H."/>
            <person name="Friedman R."/>
            <person name="Frazier M."/>
            <person name="Venter J.C."/>
        </authorList>
    </citation>
    <scope>NUCLEOTIDE SEQUENCE [LARGE SCALE GENOMIC DNA]</scope>
    <source>
        <strain evidence="3 4">ATCC 23134</strain>
    </source>
</reference>
<protein>
    <submittedName>
        <fullName evidence="3">D-beta-hydroxybutyrate dehydrogenase</fullName>
    </submittedName>
</protein>
<dbReference type="PANTHER" id="PTHR42879:SF2">
    <property type="entry name" value="3-OXOACYL-[ACYL-CARRIER-PROTEIN] REDUCTASE FABG"/>
    <property type="match status" value="1"/>
</dbReference>
<dbReference type="OrthoDB" id="9788235at2"/>
<dbReference type="FunFam" id="3.40.50.720:FF:000084">
    <property type="entry name" value="Short-chain dehydrogenase reductase"/>
    <property type="match status" value="1"/>
</dbReference>
<dbReference type="RefSeq" id="WP_002695705.1">
    <property type="nucleotide sequence ID" value="NZ_AAWS01000008.1"/>
</dbReference>
<dbReference type="InterPro" id="IPR036291">
    <property type="entry name" value="NAD(P)-bd_dom_sf"/>
</dbReference>
<dbReference type="GO" id="GO:0032787">
    <property type="term" value="P:monocarboxylic acid metabolic process"/>
    <property type="evidence" value="ECO:0007669"/>
    <property type="project" value="UniProtKB-ARBA"/>
</dbReference>
<dbReference type="InterPro" id="IPR011294">
    <property type="entry name" value="3-OHbutyrate_DH"/>
</dbReference>
<name>A1ZHV5_MICM2</name>
<dbReference type="GO" id="GO:0003858">
    <property type="term" value="F:3-hydroxybutyrate dehydrogenase activity"/>
    <property type="evidence" value="ECO:0007669"/>
    <property type="project" value="InterPro"/>
</dbReference>
<dbReference type="Pfam" id="PF00106">
    <property type="entry name" value="adh_short"/>
    <property type="match status" value="1"/>
</dbReference>
<dbReference type="EMBL" id="AAWS01000008">
    <property type="protein sequence ID" value="EAY30112.1"/>
    <property type="molecule type" value="Genomic_DNA"/>
</dbReference>
<dbReference type="eggNOG" id="COG1028">
    <property type="taxonomic scope" value="Bacteria"/>
</dbReference>
<gene>
    <name evidence="3" type="ORF">M23134_05445</name>
</gene>
<dbReference type="PROSITE" id="PS00061">
    <property type="entry name" value="ADH_SHORT"/>
    <property type="match status" value="1"/>
</dbReference>
<evidence type="ECO:0000256" key="1">
    <source>
        <dbReference type="ARBA" id="ARBA00006484"/>
    </source>
</evidence>
<sequence>MSKNAIITGSTSGIGLGIARKFAEAGYNICFNGLEDNGAEIAEKVGEEFGVTTMFSAANMLKPDDINEMVKIAEGAFGSIDVLINNAGVQYVAPIDEFPAAKWDLIIGVNMSAAFHTSKAVWPGMKARKFGRIINITSAHGLRASEFKSAYVTSKHGVTGLTKVLGLEGAPHGITCNAICPGYVKTPLVEGQIKDQAKSHNMTEEEVVTKVMLKKQAIKDFVKVEDLGALALFLASESAQMMTGASIPVEGGWSAQ</sequence>
<proteinExistence type="inferred from homology"/>
<dbReference type="Proteomes" id="UP000004095">
    <property type="component" value="Unassembled WGS sequence"/>
</dbReference>
<accession>A1ZHV5</accession>
<dbReference type="InterPro" id="IPR002347">
    <property type="entry name" value="SDR_fam"/>
</dbReference>
<evidence type="ECO:0000313" key="3">
    <source>
        <dbReference type="EMBL" id="EAY30112.1"/>
    </source>
</evidence>
<comment type="similarity">
    <text evidence="1 2">Belongs to the short-chain dehydrogenases/reductases (SDR) family.</text>
</comment>
<evidence type="ECO:0000313" key="4">
    <source>
        <dbReference type="Proteomes" id="UP000004095"/>
    </source>
</evidence>
<comment type="caution">
    <text evidence="3">The sequence shown here is derived from an EMBL/GenBank/DDBJ whole genome shotgun (WGS) entry which is preliminary data.</text>
</comment>
<dbReference type="PRINTS" id="PR00081">
    <property type="entry name" value="GDHRDH"/>
</dbReference>
<dbReference type="NCBIfam" id="TIGR01963">
    <property type="entry name" value="PHB_DH"/>
    <property type="match status" value="1"/>
</dbReference>
<evidence type="ECO:0000256" key="2">
    <source>
        <dbReference type="RuleBase" id="RU000363"/>
    </source>
</evidence>
<dbReference type="PRINTS" id="PR00080">
    <property type="entry name" value="SDRFAMILY"/>
</dbReference>